<dbReference type="AlphaFoldDB" id="A0A9D3XND9"/>
<evidence type="ECO:0000313" key="1">
    <source>
        <dbReference type="EMBL" id="KAH1182290.1"/>
    </source>
</evidence>
<dbReference type="EMBL" id="JAHDVG010000467">
    <property type="protein sequence ID" value="KAH1182290.1"/>
    <property type="molecule type" value="Genomic_DNA"/>
</dbReference>
<sequence>HETSKLLRHTETKHPALKDKPLEFFKRKKREHEEQKQLLKATTSSNVSALKASFLVANRIAKAKKPFTIGEELILPAAKDICRELLGEAVVQKVAPVPLSASTITRRIDEIAEDIEAQLLERVNESPWYAIQVDESTDVDNKATMLVFVRYIFQKDVHEDMLCALFLPTNTTAAELFKSLNDYMSGKLNWSFCVSICTDGAAAMTGRLSGFTTRVKEVASESEILKETEPGPSFSQLVHDHLSQLSKEFEHYFLTTKDPRTGKEWIRDPFVNKPGESTLSVLEEDQLLEITNDGGLKSMFETTSNLHTFWIKVKAEYPEISTKALKSLLPFSTSYLCEAGFSAVTAIKMRLRSRLDISNTLRVSLSPITPRWDRLVAGKQAQGSH</sequence>
<name>A0A9D3XND9_9SAUR</name>
<feature type="non-terminal residue" evidence="1">
    <location>
        <position position="385"/>
    </location>
</feature>
<dbReference type="PANTHER" id="PTHR45913:SF19">
    <property type="entry name" value="LOW QUALITY PROTEIN: ZINC FINGER BED DOMAIN-CONTAINING PROTEIN 5-LIKE"/>
    <property type="match status" value="1"/>
</dbReference>
<evidence type="ECO:0000313" key="2">
    <source>
        <dbReference type="Proteomes" id="UP000827986"/>
    </source>
</evidence>
<dbReference type="Proteomes" id="UP000827986">
    <property type="component" value="Unassembled WGS sequence"/>
</dbReference>
<gene>
    <name evidence="1" type="ORF">KIL84_010044</name>
</gene>
<protein>
    <submittedName>
        <fullName evidence="1">Uncharacterized protein</fullName>
    </submittedName>
</protein>
<proteinExistence type="predicted"/>
<dbReference type="PANTHER" id="PTHR45913">
    <property type="entry name" value="EPM2A-INTERACTING PROTEIN 1"/>
    <property type="match status" value="1"/>
</dbReference>
<accession>A0A9D3XND9</accession>
<comment type="caution">
    <text evidence="1">The sequence shown here is derived from an EMBL/GenBank/DDBJ whole genome shotgun (WGS) entry which is preliminary data.</text>
</comment>
<organism evidence="1 2">
    <name type="scientific">Mauremys mutica</name>
    <name type="common">yellowpond turtle</name>
    <dbReference type="NCBI Taxonomy" id="74926"/>
    <lineage>
        <taxon>Eukaryota</taxon>
        <taxon>Metazoa</taxon>
        <taxon>Chordata</taxon>
        <taxon>Craniata</taxon>
        <taxon>Vertebrata</taxon>
        <taxon>Euteleostomi</taxon>
        <taxon>Archelosauria</taxon>
        <taxon>Testudinata</taxon>
        <taxon>Testudines</taxon>
        <taxon>Cryptodira</taxon>
        <taxon>Durocryptodira</taxon>
        <taxon>Testudinoidea</taxon>
        <taxon>Geoemydidae</taxon>
        <taxon>Geoemydinae</taxon>
        <taxon>Mauremys</taxon>
    </lineage>
</organism>
<keyword evidence="2" id="KW-1185">Reference proteome</keyword>
<reference evidence="1" key="1">
    <citation type="submission" date="2021-09" db="EMBL/GenBank/DDBJ databases">
        <title>The genome of Mauremys mutica provides insights into the evolution of semi-aquatic lifestyle.</title>
        <authorList>
            <person name="Gong S."/>
            <person name="Gao Y."/>
        </authorList>
    </citation>
    <scope>NUCLEOTIDE SEQUENCE</scope>
    <source>
        <strain evidence="1">MM-2020</strain>
        <tissue evidence="1">Muscle</tissue>
    </source>
</reference>